<gene>
    <name evidence="2" type="ORF">GCM10010274_46650</name>
</gene>
<feature type="region of interest" description="Disordered" evidence="1">
    <location>
        <begin position="1"/>
        <end position="26"/>
    </location>
</feature>
<accession>A0A918I127</accession>
<protein>
    <submittedName>
        <fullName evidence="2">Uncharacterized protein</fullName>
    </submittedName>
</protein>
<evidence type="ECO:0000313" key="2">
    <source>
        <dbReference type="EMBL" id="GGU52399.1"/>
    </source>
</evidence>
<dbReference type="Proteomes" id="UP000636661">
    <property type="component" value="Unassembled WGS sequence"/>
</dbReference>
<keyword evidence="3" id="KW-1185">Reference proteome</keyword>
<proteinExistence type="predicted"/>
<reference evidence="2" key="2">
    <citation type="submission" date="2020-09" db="EMBL/GenBank/DDBJ databases">
        <authorList>
            <person name="Sun Q."/>
            <person name="Ohkuma M."/>
        </authorList>
    </citation>
    <scope>NUCLEOTIDE SEQUENCE</scope>
    <source>
        <strain evidence="2">JCM 4391</strain>
    </source>
</reference>
<evidence type="ECO:0000313" key="3">
    <source>
        <dbReference type="Proteomes" id="UP000636661"/>
    </source>
</evidence>
<reference evidence="2" key="1">
    <citation type="journal article" date="2014" name="Int. J. Syst. Evol. Microbiol.">
        <title>Complete genome sequence of Corynebacterium casei LMG S-19264T (=DSM 44701T), isolated from a smear-ripened cheese.</title>
        <authorList>
            <consortium name="US DOE Joint Genome Institute (JGI-PGF)"/>
            <person name="Walter F."/>
            <person name="Albersmeier A."/>
            <person name="Kalinowski J."/>
            <person name="Ruckert C."/>
        </authorList>
    </citation>
    <scope>NUCLEOTIDE SEQUENCE</scope>
    <source>
        <strain evidence="2">JCM 4391</strain>
    </source>
</reference>
<evidence type="ECO:0000256" key="1">
    <source>
        <dbReference type="SAM" id="MobiDB-lite"/>
    </source>
</evidence>
<dbReference type="EMBL" id="BMTP01000012">
    <property type="protein sequence ID" value="GGU52399.1"/>
    <property type="molecule type" value="Genomic_DNA"/>
</dbReference>
<feature type="compositionally biased region" description="Basic and acidic residues" evidence="1">
    <location>
        <begin position="1"/>
        <end position="18"/>
    </location>
</feature>
<dbReference type="RefSeq" id="WP_189552908.1">
    <property type="nucleotide sequence ID" value="NZ_BMTP01000012.1"/>
</dbReference>
<organism evidence="2 3">
    <name type="scientific">Streptomyces lavendofoliae</name>
    <dbReference type="NCBI Taxonomy" id="67314"/>
    <lineage>
        <taxon>Bacteria</taxon>
        <taxon>Bacillati</taxon>
        <taxon>Actinomycetota</taxon>
        <taxon>Actinomycetes</taxon>
        <taxon>Kitasatosporales</taxon>
        <taxon>Streptomycetaceae</taxon>
        <taxon>Streptomyces</taxon>
    </lineage>
</organism>
<sequence length="58" mass="6069">MEPSIHGHELSPGDELGHDTAPTCCGGEMDPTNSTTYRCGHCGTVLEVNGLGLVSDIR</sequence>
<comment type="caution">
    <text evidence="2">The sequence shown here is derived from an EMBL/GenBank/DDBJ whole genome shotgun (WGS) entry which is preliminary data.</text>
</comment>
<dbReference type="AlphaFoldDB" id="A0A918I127"/>
<name>A0A918I127_9ACTN</name>